<name>A0A9P8TA92_9ASCO</name>
<dbReference type="GO" id="GO:0008270">
    <property type="term" value="F:zinc ion binding"/>
    <property type="evidence" value="ECO:0007669"/>
    <property type="project" value="InterPro"/>
</dbReference>
<evidence type="ECO:0000256" key="5">
    <source>
        <dbReference type="SAM" id="Coils"/>
    </source>
</evidence>
<dbReference type="OrthoDB" id="1747771at2759"/>
<evidence type="ECO:0000256" key="6">
    <source>
        <dbReference type="SAM" id="MobiDB-lite"/>
    </source>
</evidence>
<keyword evidence="4" id="KW-0539">Nucleus</keyword>
<dbReference type="SUPFAM" id="SSF57701">
    <property type="entry name" value="Zn2/Cys6 DNA-binding domain"/>
    <property type="match status" value="1"/>
</dbReference>
<dbReference type="Pfam" id="PF00172">
    <property type="entry name" value="Zn_clus"/>
    <property type="match status" value="1"/>
</dbReference>
<dbReference type="Pfam" id="PF04082">
    <property type="entry name" value="Fungal_trans"/>
    <property type="match status" value="1"/>
</dbReference>
<dbReference type="InterPro" id="IPR001138">
    <property type="entry name" value="Zn2Cys6_DnaBD"/>
</dbReference>
<evidence type="ECO:0000313" key="8">
    <source>
        <dbReference type="EMBL" id="KAH3672183.1"/>
    </source>
</evidence>
<gene>
    <name evidence="8" type="ORF">WICMUC_004412</name>
</gene>
<feature type="compositionally biased region" description="Polar residues" evidence="6">
    <location>
        <begin position="1"/>
        <end position="11"/>
    </location>
</feature>
<keyword evidence="5" id="KW-0175">Coiled coil</keyword>
<evidence type="ECO:0000256" key="1">
    <source>
        <dbReference type="ARBA" id="ARBA00004123"/>
    </source>
</evidence>
<dbReference type="GO" id="GO:0003677">
    <property type="term" value="F:DNA binding"/>
    <property type="evidence" value="ECO:0007669"/>
    <property type="project" value="InterPro"/>
</dbReference>
<comment type="subcellular location">
    <subcellularLocation>
        <location evidence="1">Nucleus</location>
    </subcellularLocation>
</comment>
<evidence type="ECO:0000259" key="7">
    <source>
        <dbReference type="PROSITE" id="PS50048"/>
    </source>
</evidence>
<dbReference type="GO" id="GO:0005634">
    <property type="term" value="C:nucleus"/>
    <property type="evidence" value="ECO:0007669"/>
    <property type="project" value="UniProtKB-SubCell"/>
</dbReference>
<dbReference type="GO" id="GO:0006351">
    <property type="term" value="P:DNA-templated transcription"/>
    <property type="evidence" value="ECO:0007669"/>
    <property type="project" value="InterPro"/>
</dbReference>
<comment type="caution">
    <text evidence="8">The sequence shown here is derived from an EMBL/GenBank/DDBJ whole genome shotgun (WGS) entry which is preliminary data.</text>
</comment>
<reference evidence="8" key="2">
    <citation type="submission" date="2021-01" db="EMBL/GenBank/DDBJ databases">
        <authorList>
            <person name="Schikora-Tamarit M.A."/>
        </authorList>
    </citation>
    <scope>NUCLEOTIDE SEQUENCE</scope>
    <source>
        <strain evidence="8">CBS6341</strain>
    </source>
</reference>
<evidence type="ECO:0000256" key="4">
    <source>
        <dbReference type="ARBA" id="ARBA00023242"/>
    </source>
</evidence>
<feature type="coiled-coil region" evidence="5">
    <location>
        <begin position="130"/>
        <end position="157"/>
    </location>
</feature>
<evidence type="ECO:0000313" key="9">
    <source>
        <dbReference type="Proteomes" id="UP000769528"/>
    </source>
</evidence>
<dbReference type="EMBL" id="JAEUBF010001178">
    <property type="protein sequence ID" value="KAH3672183.1"/>
    <property type="molecule type" value="Genomic_DNA"/>
</dbReference>
<dbReference type="PROSITE" id="PS00463">
    <property type="entry name" value="ZN2_CY6_FUNGAL_1"/>
    <property type="match status" value="1"/>
</dbReference>
<dbReference type="CDD" id="cd00067">
    <property type="entry name" value="GAL4"/>
    <property type="match status" value="1"/>
</dbReference>
<keyword evidence="3" id="KW-0862">Zinc</keyword>
<dbReference type="InterPro" id="IPR050613">
    <property type="entry name" value="Sec_Metabolite_Reg"/>
</dbReference>
<dbReference type="PANTHER" id="PTHR31001">
    <property type="entry name" value="UNCHARACTERIZED TRANSCRIPTIONAL REGULATORY PROTEIN"/>
    <property type="match status" value="1"/>
</dbReference>
<dbReference type="Gene3D" id="4.10.240.10">
    <property type="entry name" value="Zn(2)-C6 fungal-type DNA-binding domain"/>
    <property type="match status" value="1"/>
</dbReference>
<evidence type="ECO:0000256" key="3">
    <source>
        <dbReference type="ARBA" id="ARBA00022833"/>
    </source>
</evidence>
<dbReference type="SMART" id="SM00066">
    <property type="entry name" value="GAL4"/>
    <property type="match status" value="1"/>
</dbReference>
<dbReference type="InterPro" id="IPR007219">
    <property type="entry name" value="XnlR_reg_dom"/>
</dbReference>
<keyword evidence="2" id="KW-0479">Metal-binding</keyword>
<organism evidence="8 9">
    <name type="scientific">Wickerhamomyces mucosus</name>
    <dbReference type="NCBI Taxonomy" id="1378264"/>
    <lineage>
        <taxon>Eukaryota</taxon>
        <taxon>Fungi</taxon>
        <taxon>Dikarya</taxon>
        <taxon>Ascomycota</taxon>
        <taxon>Saccharomycotina</taxon>
        <taxon>Saccharomycetes</taxon>
        <taxon>Phaffomycetales</taxon>
        <taxon>Wickerhamomycetaceae</taxon>
        <taxon>Wickerhamomyces</taxon>
    </lineage>
</organism>
<reference evidence="8" key="1">
    <citation type="journal article" date="2021" name="Open Biol.">
        <title>Shared evolutionary footprints suggest mitochondrial oxidative damage underlies multiple complex I losses in fungi.</title>
        <authorList>
            <person name="Schikora-Tamarit M.A."/>
            <person name="Marcet-Houben M."/>
            <person name="Nosek J."/>
            <person name="Gabaldon T."/>
        </authorList>
    </citation>
    <scope>NUCLEOTIDE SEQUENCE</scope>
    <source>
        <strain evidence="8">CBS6341</strain>
    </source>
</reference>
<keyword evidence="9" id="KW-1185">Reference proteome</keyword>
<dbReference type="PROSITE" id="PS50048">
    <property type="entry name" value="ZN2_CY6_FUNGAL_2"/>
    <property type="match status" value="1"/>
</dbReference>
<feature type="region of interest" description="Disordered" evidence="6">
    <location>
        <begin position="1"/>
        <end position="20"/>
    </location>
</feature>
<evidence type="ECO:0000256" key="2">
    <source>
        <dbReference type="ARBA" id="ARBA00022723"/>
    </source>
</evidence>
<protein>
    <recommendedName>
        <fullName evidence="7">Zn(2)-C6 fungal-type domain-containing protein</fullName>
    </recommendedName>
</protein>
<sequence>MQINLESQISNSRKRKPKESYSCSPCRRLKLKCDHKRPCSSCMKSNRVEECLQNPAKSLTQFKELIKPNTSFGKIKKTMVPTRSKSLMFSSSFDSNSFLIDANSGELSINSIQAPYHGPQFLQSHVDNNSINLIDQNKFLNRRIEELNQRIEELSNHLNYQSYLNSSPKFVDVYQMDQHKIDLLKSFALKSILPPKDKVDFLKEYFIIHSIDQGHTIHIPTFENQYNIFWSMMSNPQAVVNIDPLWVSLLFAILATSMVFIPASYINSNPVMAQYFQNEEFSSPLHASWFKTSRQILLSYVDHSKPTRLIQLQLFSIYKIYLIFTNQLNLLDKLLAQSVMDCYQLQLYSPISFNRINFLEAELRKRLWWDICSYDTERALCLKRRPLIQSNKSNVPFPGNCDDIELNEKSCSSKELQFFTDCTFSIFQAKIFKIVNEIFNIYDEENEELKFKVLYSIDKRLYDIETDLPPYFKLKTEEIKLSSMARSVIFQGGLIQTELSIHRFRLYESYLKFPIDTTSIPMKVCQSTINSLFIPFKIFLSVFQLNKEPGFHLQLHKLLAIIIIHLSTLATNVLNNELSKQDSQAAIDFIMRMLSQRDLYITPRCLANNLELLIDLKLRADRVSSSPDQQKMNINSLIIEPGLITKRQSLVYNKSELSAIYNDKILLNSTLRQITQISRNFGDTKFQGTDNNLLNKNLFESSIDYYQKGYVVFGNL</sequence>
<proteinExistence type="predicted"/>
<accession>A0A9P8TA92</accession>
<dbReference type="InterPro" id="IPR036864">
    <property type="entry name" value="Zn2-C6_fun-type_DNA-bd_sf"/>
</dbReference>
<dbReference type="GO" id="GO:0000981">
    <property type="term" value="F:DNA-binding transcription factor activity, RNA polymerase II-specific"/>
    <property type="evidence" value="ECO:0007669"/>
    <property type="project" value="InterPro"/>
</dbReference>
<feature type="domain" description="Zn(2)-C6 fungal-type" evidence="7">
    <location>
        <begin position="22"/>
        <end position="51"/>
    </location>
</feature>
<dbReference type="CDD" id="cd12148">
    <property type="entry name" value="fungal_TF_MHR"/>
    <property type="match status" value="1"/>
</dbReference>
<dbReference type="Proteomes" id="UP000769528">
    <property type="component" value="Unassembled WGS sequence"/>
</dbReference>
<dbReference type="AlphaFoldDB" id="A0A9P8TA92"/>